<reference evidence="1 2" key="1">
    <citation type="submission" date="2017-08" db="EMBL/GenBank/DDBJ databases">
        <title>Infants hospitalized years apart are colonized by the same room-sourced microbial strains.</title>
        <authorList>
            <person name="Brooks B."/>
            <person name="Olm M.R."/>
            <person name="Firek B.A."/>
            <person name="Baker R."/>
            <person name="Thomas B.C."/>
            <person name="Morowitz M.J."/>
            <person name="Banfield J.F."/>
        </authorList>
    </citation>
    <scope>NUCLEOTIDE SEQUENCE [LARGE SCALE GENOMIC DNA]</scope>
    <source>
        <strain evidence="1">S2_018_000_R3_110</strain>
    </source>
</reference>
<gene>
    <name evidence="1" type="ORF">DI632_09055</name>
</gene>
<proteinExistence type="predicted"/>
<dbReference type="AlphaFoldDB" id="A0A2W4ZA25"/>
<comment type="caution">
    <text evidence="1">The sequence shown here is derived from an EMBL/GenBank/DDBJ whole genome shotgun (WGS) entry which is preliminary data.</text>
</comment>
<name>A0A2W4ZA25_9SPHN</name>
<protein>
    <submittedName>
        <fullName evidence="1">DUF1826 domain-containing protein</fullName>
    </submittedName>
</protein>
<dbReference type="InterPro" id="IPR014955">
    <property type="entry name" value="DUF1826"/>
</dbReference>
<dbReference type="EMBL" id="QFNF01000020">
    <property type="protein sequence ID" value="PZO77392.1"/>
    <property type="molecule type" value="Genomic_DNA"/>
</dbReference>
<sequence>MTLAMLEDVVAFGHDPASLDAIARPGAALAIWWRSLPDDLRVGLAALDLDTIDDLSVDIDAGAPLDATLRDAGYPDALVAPLAGDIGLLIRRHAALTGEDRLRLRLEVVETDACRRFHADYVTLRLLCTYAGPGTQWCRAAASDAICEVPTGAVGVFKGRMLLDPPTVLHRSPPIVATGERRLVLAIDPIRNCDGL</sequence>
<evidence type="ECO:0000313" key="1">
    <source>
        <dbReference type="EMBL" id="PZO77392.1"/>
    </source>
</evidence>
<organism evidence="1 2">
    <name type="scientific">Sphingomonas hengshuiensis</name>
    <dbReference type="NCBI Taxonomy" id="1609977"/>
    <lineage>
        <taxon>Bacteria</taxon>
        <taxon>Pseudomonadati</taxon>
        <taxon>Pseudomonadota</taxon>
        <taxon>Alphaproteobacteria</taxon>
        <taxon>Sphingomonadales</taxon>
        <taxon>Sphingomonadaceae</taxon>
        <taxon>Sphingomonas</taxon>
    </lineage>
</organism>
<accession>A0A2W4ZA25</accession>
<dbReference type="Pfam" id="PF08856">
    <property type="entry name" value="DUF1826"/>
    <property type="match status" value="1"/>
</dbReference>
<dbReference type="Proteomes" id="UP000248614">
    <property type="component" value="Unassembled WGS sequence"/>
</dbReference>
<evidence type="ECO:0000313" key="2">
    <source>
        <dbReference type="Proteomes" id="UP000248614"/>
    </source>
</evidence>